<accession>A0A3P7KZD7</accession>
<sequence length="218" mass="24991">MLPRRELKFVTVYADSLIIVKGADRSEDRDKPHCICSLEESGNELAFADVDMFRIDMITLTDEKSTTWSSFFRTFHTKVSSLHFNITVVTTWALLNIVESLCPKSLTIEFEMTEGPLRVPRLCQHRAVQKEWLTGKRAIKIYEITARGFVSPSHLFHNIPAEHVKDTDNWLIQRGKDVLCVTATGHKAAVVIPFVYVDLDNVSFMRVIQVNTLYVILY</sequence>
<protein>
    <submittedName>
        <fullName evidence="1">Uncharacterized protein</fullName>
    </submittedName>
</protein>
<name>A0A3P7KZD7_STRVU</name>
<dbReference type="Proteomes" id="UP000270094">
    <property type="component" value="Unassembled WGS sequence"/>
</dbReference>
<proteinExistence type="predicted"/>
<dbReference type="EMBL" id="UYYB01095882">
    <property type="protein sequence ID" value="VDM75825.1"/>
    <property type="molecule type" value="Genomic_DNA"/>
</dbReference>
<evidence type="ECO:0000313" key="2">
    <source>
        <dbReference type="Proteomes" id="UP000270094"/>
    </source>
</evidence>
<dbReference type="AlphaFoldDB" id="A0A3P7KZD7"/>
<dbReference type="OrthoDB" id="273345at2759"/>
<reference evidence="1 2" key="1">
    <citation type="submission" date="2018-11" db="EMBL/GenBank/DDBJ databases">
        <authorList>
            <consortium name="Pathogen Informatics"/>
        </authorList>
    </citation>
    <scope>NUCLEOTIDE SEQUENCE [LARGE SCALE GENOMIC DNA]</scope>
</reference>
<organism evidence="1 2">
    <name type="scientific">Strongylus vulgaris</name>
    <name type="common">Blood worm</name>
    <dbReference type="NCBI Taxonomy" id="40348"/>
    <lineage>
        <taxon>Eukaryota</taxon>
        <taxon>Metazoa</taxon>
        <taxon>Ecdysozoa</taxon>
        <taxon>Nematoda</taxon>
        <taxon>Chromadorea</taxon>
        <taxon>Rhabditida</taxon>
        <taxon>Rhabditina</taxon>
        <taxon>Rhabditomorpha</taxon>
        <taxon>Strongyloidea</taxon>
        <taxon>Strongylidae</taxon>
        <taxon>Strongylus</taxon>
    </lineage>
</organism>
<gene>
    <name evidence="1" type="ORF">SVUK_LOCUS10823</name>
</gene>
<evidence type="ECO:0000313" key="1">
    <source>
        <dbReference type="EMBL" id="VDM75825.1"/>
    </source>
</evidence>
<keyword evidence="2" id="KW-1185">Reference proteome</keyword>